<dbReference type="RefSeq" id="WP_115330291.1">
    <property type="nucleotide sequence ID" value="NZ_CAAAHP010000004.1"/>
</dbReference>
<evidence type="ECO:0000313" key="2">
    <source>
        <dbReference type="Proteomes" id="UP000254794"/>
    </source>
</evidence>
<protein>
    <submittedName>
        <fullName evidence="1">Uncharacterized protein</fullName>
    </submittedName>
</protein>
<dbReference type="AlphaFoldDB" id="A0A378JJU4"/>
<evidence type="ECO:0000313" key="1">
    <source>
        <dbReference type="EMBL" id="STX50583.1"/>
    </source>
</evidence>
<organism evidence="1 2">
    <name type="scientific">Legionella busanensis</name>
    <dbReference type="NCBI Taxonomy" id="190655"/>
    <lineage>
        <taxon>Bacteria</taxon>
        <taxon>Pseudomonadati</taxon>
        <taxon>Pseudomonadota</taxon>
        <taxon>Gammaproteobacteria</taxon>
        <taxon>Legionellales</taxon>
        <taxon>Legionellaceae</taxon>
        <taxon>Legionella</taxon>
    </lineage>
</organism>
<name>A0A378JJU4_9GAMM</name>
<reference evidence="1 2" key="1">
    <citation type="submission" date="2018-06" db="EMBL/GenBank/DDBJ databases">
        <authorList>
            <consortium name="Pathogen Informatics"/>
            <person name="Doyle S."/>
        </authorList>
    </citation>
    <scope>NUCLEOTIDE SEQUENCE [LARGE SCALE GENOMIC DNA]</scope>
    <source>
        <strain evidence="1 2">NCTC13316</strain>
    </source>
</reference>
<accession>A0A378JJU4</accession>
<gene>
    <name evidence="1" type="ORF">NCTC13316_00666</name>
</gene>
<dbReference type="Pfam" id="PF24274">
    <property type="entry name" value="NttE"/>
    <property type="match status" value="1"/>
</dbReference>
<proteinExistence type="predicted"/>
<dbReference type="InterPro" id="IPR056213">
    <property type="entry name" value="NttE-like"/>
</dbReference>
<sequence>MRVNKYIAPFILSPIVAFSNSKGNFENVIFSTPIVPKNTTINHYSSESNKELPNLLLARKDYPTQIVRVGGNVEEFKLTCEEVNKEIDKIFINKINPDKFYYNTYIFCGFNPENHYAMNFSIHSYFDPLSNEAIDYLQQYLSEFNGHDLLGTKFYVENAKGLVAALTVNVGTKKYSNGPLILSRQDHSSFYFNNNYEMRRELISDIQARFYSNDPEQLLPFFDNWLFPHAGKFYHRILRDANYMDVQPETIFLMDDEPTLFVSNLKYYYSNDCTTNPNQHCL</sequence>
<dbReference type="EMBL" id="UGOD01000001">
    <property type="protein sequence ID" value="STX50583.1"/>
    <property type="molecule type" value="Genomic_DNA"/>
</dbReference>
<dbReference type="NCBIfam" id="NF037977">
    <property type="entry name" value="Lpg0189_fam"/>
    <property type="match status" value="1"/>
</dbReference>
<dbReference type="OrthoDB" id="5646153at2"/>
<keyword evidence="2" id="KW-1185">Reference proteome</keyword>
<dbReference type="Proteomes" id="UP000254794">
    <property type="component" value="Unassembled WGS sequence"/>
</dbReference>